<dbReference type="RefSeq" id="WP_227929252.1">
    <property type="nucleotide sequence ID" value="NZ_CP094984.1"/>
</dbReference>
<protein>
    <submittedName>
        <fullName evidence="3">Uncharacterized protein</fullName>
    </submittedName>
</protein>
<evidence type="ECO:0000256" key="1">
    <source>
        <dbReference type="SAM" id="MobiDB-lite"/>
    </source>
</evidence>
<feature type="transmembrane region" description="Helical" evidence="2">
    <location>
        <begin position="7"/>
        <end position="23"/>
    </location>
</feature>
<dbReference type="AlphaFoldDB" id="A0A9X1SC52"/>
<keyword evidence="2" id="KW-0812">Transmembrane</keyword>
<feature type="region of interest" description="Disordered" evidence="1">
    <location>
        <begin position="52"/>
        <end position="75"/>
    </location>
</feature>
<sequence>MRNQHLVNVLVLAGMVCILLATFDPLQSIAWVLQIAALLFLAAGVVGAVTRSRNARRRAESGDGTGGAAGGAAGE</sequence>
<keyword evidence="5" id="KW-1185">Reference proteome</keyword>
<evidence type="ECO:0000313" key="3">
    <source>
        <dbReference type="EMBL" id="MCC3273494.1"/>
    </source>
</evidence>
<proteinExistence type="predicted"/>
<feature type="compositionally biased region" description="Gly residues" evidence="1">
    <location>
        <begin position="63"/>
        <end position="75"/>
    </location>
</feature>
<keyword evidence="2" id="KW-1133">Transmembrane helix</keyword>
<evidence type="ECO:0000313" key="5">
    <source>
        <dbReference type="Proteomes" id="UP000829758"/>
    </source>
</evidence>
<dbReference type="EMBL" id="CP094984">
    <property type="protein sequence ID" value="UON92307.1"/>
    <property type="molecule type" value="Genomic_DNA"/>
</dbReference>
<accession>A0A9X1SC52</accession>
<evidence type="ECO:0000313" key="6">
    <source>
        <dbReference type="Proteomes" id="UP001155145"/>
    </source>
</evidence>
<dbReference type="Proteomes" id="UP000829758">
    <property type="component" value="Chromosome"/>
</dbReference>
<organism evidence="3 6">
    <name type="scientific">Arthrobacter zhangbolii</name>
    <dbReference type="NCBI Taxonomy" id="2886936"/>
    <lineage>
        <taxon>Bacteria</taxon>
        <taxon>Bacillati</taxon>
        <taxon>Actinomycetota</taxon>
        <taxon>Actinomycetes</taxon>
        <taxon>Micrococcales</taxon>
        <taxon>Micrococcaceae</taxon>
        <taxon>Arthrobacter</taxon>
    </lineage>
</organism>
<reference evidence="3" key="1">
    <citation type="submission" date="2021-10" db="EMBL/GenBank/DDBJ databases">
        <title>Novel species in genus Arthrobacter.</title>
        <authorList>
            <person name="Liu Y."/>
        </authorList>
    </citation>
    <scope>NUCLEOTIDE SEQUENCE</scope>
    <source>
        <strain evidence="3">Zg-Y462</strain>
        <strain evidence="5">zg-Y462</strain>
    </source>
</reference>
<evidence type="ECO:0000256" key="2">
    <source>
        <dbReference type="SAM" id="Phobius"/>
    </source>
</evidence>
<dbReference type="Proteomes" id="UP001155145">
    <property type="component" value="Unassembled WGS sequence"/>
</dbReference>
<dbReference type="EMBL" id="JAJFZT010000008">
    <property type="protein sequence ID" value="MCC3273494.1"/>
    <property type="molecule type" value="Genomic_DNA"/>
</dbReference>
<keyword evidence="2" id="KW-0472">Membrane</keyword>
<gene>
    <name evidence="3" type="ORF">LJ755_12230</name>
    <name evidence="4" type="ORF">MUK71_01220</name>
</gene>
<name>A0A9X1SC52_9MICC</name>
<feature type="transmembrane region" description="Helical" evidence="2">
    <location>
        <begin position="29"/>
        <end position="49"/>
    </location>
</feature>
<evidence type="ECO:0000313" key="4">
    <source>
        <dbReference type="EMBL" id="UON92307.1"/>
    </source>
</evidence>